<feature type="domain" description="C2H2-type" evidence="19">
    <location>
        <begin position="539"/>
        <end position="562"/>
    </location>
</feature>
<dbReference type="GO" id="GO:0005694">
    <property type="term" value="C:chromosome"/>
    <property type="evidence" value="ECO:0007669"/>
    <property type="project" value="UniProtKB-SubCell"/>
</dbReference>
<dbReference type="PROSITE" id="PS00028">
    <property type="entry name" value="ZINC_FINGER_C2H2_1"/>
    <property type="match status" value="6"/>
</dbReference>
<comment type="subcellular location">
    <subcellularLocation>
        <location evidence="2">Chromosome</location>
    </subcellularLocation>
    <subcellularLocation>
        <location evidence="1">Nucleus</location>
    </subcellularLocation>
</comment>
<dbReference type="PROSITE" id="PS50157">
    <property type="entry name" value="ZINC_FINGER_C2H2_2"/>
    <property type="match status" value="6"/>
</dbReference>
<feature type="compositionally biased region" description="Polar residues" evidence="17">
    <location>
        <begin position="805"/>
        <end position="815"/>
    </location>
</feature>
<dbReference type="Gene3D" id="3.30.160.60">
    <property type="entry name" value="Classic Zinc Finger"/>
    <property type="match status" value="4"/>
</dbReference>
<dbReference type="GO" id="GO:0000981">
    <property type="term" value="F:DNA-binding transcription factor activity, RNA polymerase II-specific"/>
    <property type="evidence" value="ECO:0007669"/>
    <property type="project" value="TreeGrafter"/>
</dbReference>
<reference evidence="20" key="2">
    <citation type="submission" date="2025-09" db="UniProtKB">
        <authorList>
            <consortium name="Ensembl"/>
        </authorList>
    </citation>
    <scope>IDENTIFICATION</scope>
</reference>
<evidence type="ECO:0000256" key="4">
    <source>
        <dbReference type="ARBA" id="ARBA00022491"/>
    </source>
</evidence>
<feature type="region of interest" description="Disordered" evidence="17">
    <location>
        <begin position="610"/>
        <end position="632"/>
    </location>
</feature>
<dbReference type="InterPro" id="IPR036236">
    <property type="entry name" value="Znf_C2H2_sf"/>
</dbReference>
<evidence type="ECO:0000313" key="20">
    <source>
        <dbReference type="Ensembl" id="ENSPMGP00000012532.1"/>
    </source>
</evidence>
<evidence type="ECO:0000256" key="15">
    <source>
        <dbReference type="ARBA" id="ARBA00023242"/>
    </source>
</evidence>
<accession>A0A3B4A654</accession>
<keyword evidence="13" id="KW-0238">DNA-binding</keyword>
<dbReference type="Proteomes" id="UP000261520">
    <property type="component" value="Unplaced"/>
</dbReference>
<keyword evidence="10" id="KW-0862">Zinc</keyword>
<dbReference type="STRING" id="409849.ENSPMGP00000012532"/>
<proteinExistence type="predicted"/>
<keyword evidence="9 16" id="KW-0863">Zinc-finger</keyword>
<evidence type="ECO:0000256" key="16">
    <source>
        <dbReference type="PROSITE-ProRule" id="PRU00042"/>
    </source>
</evidence>
<keyword evidence="4" id="KW-0678">Repressor</keyword>
<dbReference type="InterPro" id="IPR013087">
    <property type="entry name" value="Znf_C2H2_type"/>
</dbReference>
<feature type="region of interest" description="Disordered" evidence="17">
    <location>
        <begin position="229"/>
        <end position="251"/>
    </location>
</feature>
<evidence type="ECO:0000256" key="6">
    <source>
        <dbReference type="ARBA" id="ARBA00022553"/>
    </source>
</evidence>
<evidence type="ECO:0000259" key="18">
    <source>
        <dbReference type="PROSITE" id="PS50097"/>
    </source>
</evidence>
<feature type="domain" description="C2H2-type" evidence="19">
    <location>
        <begin position="956"/>
        <end position="983"/>
    </location>
</feature>
<evidence type="ECO:0000256" key="2">
    <source>
        <dbReference type="ARBA" id="ARBA00004286"/>
    </source>
</evidence>
<evidence type="ECO:0000256" key="12">
    <source>
        <dbReference type="ARBA" id="ARBA00023015"/>
    </source>
</evidence>
<keyword evidence="6" id="KW-0597">Phosphoprotein</keyword>
<evidence type="ECO:0000313" key="21">
    <source>
        <dbReference type="Proteomes" id="UP000261520"/>
    </source>
</evidence>
<reference evidence="20" key="1">
    <citation type="submission" date="2025-08" db="UniProtKB">
        <authorList>
            <consortium name="Ensembl"/>
        </authorList>
    </citation>
    <scope>IDENTIFICATION</scope>
</reference>
<dbReference type="GO" id="GO:0005634">
    <property type="term" value="C:nucleus"/>
    <property type="evidence" value="ECO:0007669"/>
    <property type="project" value="UniProtKB-SubCell"/>
</dbReference>
<dbReference type="InterPro" id="IPR011333">
    <property type="entry name" value="SKP1/BTB/POZ_sf"/>
</dbReference>
<dbReference type="InterPro" id="IPR000210">
    <property type="entry name" value="BTB/POZ_dom"/>
</dbReference>
<dbReference type="AlphaFoldDB" id="A0A3B4A654"/>
<keyword evidence="5" id="KW-1017">Isopeptide bond</keyword>
<dbReference type="Gene3D" id="3.30.710.10">
    <property type="entry name" value="Potassium Channel Kv1.1, Chain A"/>
    <property type="match status" value="1"/>
</dbReference>
<evidence type="ECO:0000256" key="3">
    <source>
        <dbReference type="ARBA" id="ARBA00022454"/>
    </source>
</evidence>
<keyword evidence="12" id="KW-0805">Transcription regulation</keyword>
<dbReference type="Pfam" id="PF00651">
    <property type="entry name" value="BTB"/>
    <property type="match status" value="1"/>
</dbReference>
<evidence type="ECO:0000256" key="9">
    <source>
        <dbReference type="ARBA" id="ARBA00022771"/>
    </source>
</evidence>
<dbReference type="SMART" id="SM00225">
    <property type="entry name" value="BTB"/>
    <property type="match status" value="1"/>
</dbReference>
<keyword evidence="8" id="KW-0677">Repeat</keyword>
<dbReference type="PANTHER" id="PTHR24394">
    <property type="entry name" value="ZINC FINGER PROTEIN"/>
    <property type="match status" value="1"/>
</dbReference>
<evidence type="ECO:0000256" key="1">
    <source>
        <dbReference type="ARBA" id="ARBA00004123"/>
    </source>
</evidence>
<feature type="domain" description="BTB" evidence="18">
    <location>
        <begin position="34"/>
        <end position="97"/>
    </location>
</feature>
<keyword evidence="7" id="KW-0479">Metal-binding</keyword>
<dbReference type="GO" id="GO:0003677">
    <property type="term" value="F:DNA binding"/>
    <property type="evidence" value="ECO:0007669"/>
    <property type="project" value="UniProtKB-KW"/>
</dbReference>
<dbReference type="FunFam" id="3.30.160.60:FF:000235">
    <property type="entry name" value="Zinc finger and BTB domain containing 38"/>
    <property type="match status" value="1"/>
</dbReference>
<feature type="domain" description="C2H2-type" evidence="19">
    <location>
        <begin position="358"/>
        <end position="380"/>
    </location>
</feature>
<dbReference type="PANTHER" id="PTHR24394:SF58">
    <property type="entry name" value="ZINC FINGER AND BTB DOMAIN CONTAINING 33"/>
    <property type="match status" value="1"/>
</dbReference>
<name>A0A3B4A654_9GOBI</name>
<evidence type="ECO:0000256" key="11">
    <source>
        <dbReference type="ARBA" id="ARBA00022843"/>
    </source>
</evidence>
<protein>
    <submittedName>
        <fullName evidence="20">Uncharacterized protein</fullName>
    </submittedName>
</protein>
<dbReference type="Ensembl" id="ENSPMGT00000013373.1">
    <property type="protein sequence ID" value="ENSPMGP00000012532.1"/>
    <property type="gene ID" value="ENSPMGG00000010337.1"/>
</dbReference>
<feature type="compositionally biased region" description="Low complexity" evidence="17">
    <location>
        <begin position="427"/>
        <end position="436"/>
    </location>
</feature>
<feature type="compositionally biased region" description="Polar residues" evidence="17">
    <location>
        <begin position="610"/>
        <end position="625"/>
    </location>
</feature>
<dbReference type="SMART" id="SM00355">
    <property type="entry name" value="ZnF_C2H2"/>
    <property type="match status" value="7"/>
</dbReference>
<evidence type="ECO:0000256" key="8">
    <source>
        <dbReference type="ARBA" id="ARBA00022737"/>
    </source>
</evidence>
<keyword evidence="14" id="KW-0804">Transcription</keyword>
<dbReference type="SUPFAM" id="SSF54695">
    <property type="entry name" value="POZ domain"/>
    <property type="match status" value="1"/>
</dbReference>
<organism evidence="20 21">
    <name type="scientific">Periophthalmus magnuspinnatus</name>
    <dbReference type="NCBI Taxonomy" id="409849"/>
    <lineage>
        <taxon>Eukaryota</taxon>
        <taxon>Metazoa</taxon>
        <taxon>Chordata</taxon>
        <taxon>Craniata</taxon>
        <taxon>Vertebrata</taxon>
        <taxon>Euteleostomi</taxon>
        <taxon>Actinopterygii</taxon>
        <taxon>Neopterygii</taxon>
        <taxon>Teleostei</taxon>
        <taxon>Neoteleostei</taxon>
        <taxon>Acanthomorphata</taxon>
        <taxon>Gobiaria</taxon>
        <taxon>Gobiiformes</taxon>
        <taxon>Gobioidei</taxon>
        <taxon>Gobiidae</taxon>
        <taxon>Oxudercinae</taxon>
        <taxon>Periophthalmus</taxon>
    </lineage>
</organism>
<keyword evidence="3" id="KW-0158">Chromosome</keyword>
<keyword evidence="21" id="KW-1185">Reference proteome</keyword>
<keyword evidence="11" id="KW-0832">Ubl conjugation</keyword>
<dbReference type="FunFam" id="3.30.160.60:FF:000437">
    <property type="entry name" value="zinc finger and BTB domain-containing protein 38"/>
    <property type="match status" value="1"/>
</dbReference>
<sequence>MTVVSPCTQHLMDSAHPQTVLCKLNEQRSQGLFCDVTIVVEDVKFRAHRNILAASSGYFKNALTAPESWNSGQILELMDLKSEVFANILNFIYCSKVTSCGAEDTCSIVAAGKRLGIPFLEKLSEQDTQHLSVISNVQSGSAKHTDSSVLVPNKTKKEIPTELDRGPRITNAFSITEVCPGNNPFTPLAQATGERQSPDVGQLPSNYPVPSCFSVSTETTHTLSEHSYAVSQTADAGDNSQRDNKKQFCKPSISQSKQLMYRNAGPLKKRHRLRATLTKSIFPTPGEAHIDNVSTAAQTLDNDGSVAPAAVLTPPTLISAENIDTTFDCGPPIAADDASNELGPPPLSPQTQESISVYNCNHCPELFTTQALLAIHKTIHKKRFVGHLLCKFCRRKFIHLKRLRNHEQVCPKANRGPPKNLTQTAPSEVESCSQNESNEENVTREPHSPGICTTDIPESETTDQSNQLRGEKTILTSVSQRRYNCSVCKRVYVTLSSLKRHENVHSWQRAYPCHYCNKVFALAEYRTKHEIWHTGERRYQCIFCLETFMTYYILKNHQKSFHGIDPSLAVKKKSANGGIKASVYPIKLYRLLPMKFRKTRYKTYSNTWSTASETGEQGAQDNSPLMPSFEESSHNAPLPLTFMVTTKTVAPIVPHITVDKPCDQGLGQSKNSEKDNNTTFMSYNSTLPLQLDTETSTDPSSVLINSLNNIKKLNELSASAKKVEEMTKELLQSDNLLQRRNEKTETYIAKPACLGPSADGNPLPLCQITVKIGNEAIIRRRIKGSKLFPKKKRRITEFGKAGKSSLDSSIRQDAPTTAEDPNDCDNTDMLWRPYYSYKAKKKKKKMRFDKHIYGGLIDSEVGKSSRGAEERISTGNGELKRSISRYNCDICDSSFITENGLRAHIIGSHPCFCRTCGKQGPPGEVPAGGDYVCKNCMENGSCFDSQPRSPGMEKKYRCSFCPQRFLYLATKNSHEKKHQNSNDGEFNFEGFSPKYSKTLGPASEMSILVQFHVNICICNQSPDNLQMSEERVSVTNIKIFTFIVGLKKFSSKTL</sequence>
<evidence type="ECO:0000259" key="19">
    <source>
        <dbReference type="PROSITE" id="PS50157"/>
    </source>
</evidence>
<evidence type="ECO:0000256" key="7">
    <source>
        <dbReference type="ARBA" id="ARBA00022723"/>
    </source>
</evidence>
<feature type="region of interest" description="Disordered" evidence="17">
    <location>
        <begin position="799"/>
        <end position="824"/>
    </location>
</feature>
<dbReference type="PROSITE" id="PS50097">
    <property type="entry name" value="BTB"/>
    <property type="match status" value="1"/>
</dbReference>
<evidence type="ECO:0000256" key="13">
    <source>
        <dbReference type="ARBA" id="ARBA00023125"/>
    </source>
</evidence>
<evidence type="ECO:0000256" key="5">
    <source>
        <dbReference type="ARBA" id="ARBA00022499"/>
    </source>
</evidence>
<dbReference type="SUPFAM" id="SSF57667">
    <property type="entry name" value="beta-beta-alpha zinc fingers"/>
    <property type="match status" value="3"/>
</dbReference>
<keyword evidence="15" id="KW-0539">Nucleus</keyword>
<dbReference type="Pfam" id="PF00096">
    <property type="entry name" value="zf-C2H2"/>
    <property type="match status" value="1"/>
</dbReference>
<evidence type="ECO:0000256" key="17">
    <source>
        <dbReference type="SAM" id="MobiDB-lite"/>
    </source>
</evidence>
<feature type="region of interest" description="Disordered" evidence="17">
    <location>
        <begin position="411"/>
        <end position="467"/>
    </location>
</feature>
<feature type="domain" description="C2H2-type" evidence="19">
    <location>
        <begin position="886"/>
        <end position="909"/>
    </location>
</feature>
<feature type="domain" description="C2H2-type" evidence="19">
    <location>
        <begin position="511"/>
        <end position="538"/>
    </location>
</feature>
<feature type="domain" description="C2H2-type" evidence="19">
    <location>
        <begin position="483"/>
        <end position="510"/>
    </location>
</feature>
<evidence type="ECO:0000256" key="10">
    <source>
        <dbReference type="ARBA" id="ARBA00022833"/>
    </source>
</evidence>
<evidence type="ECO:0000256" key="14">
    <source>
        <dbReference type="ARBA" id="ARBA00023163"/>
    </source>
</evidence>
<dbReference type="GO" id="GO:0008270">
    <property type="term" value="F:zinc ion binding"/>
    <property type="evidence" value="ECO:0007669"/>
    <property type="project" value="UniProtKB-KW"/>
</dbReference>